<keyword evidence="2" id="KW-0479">Metal-binding</keyword>
<protein>
    <recommendedName>
        <fullName evidence="3">C3H1-type domain-containing protein</fullName>
    </recommendedName>
</protein>
<dbReference type="GO" id="GO:0003677">
    <property type="term" value="F:DNA binding"/>
    <property type="evidence" value="ECO:0007669"/>
    <property type="project" value="UniProtKB-KW"/>
</dbReference>
<dbReference type="OrthoDB" id="1928519at2759"/>
<dbReference type="PANTHER" id="PTHR33400">
    <property type="entry name" value="ZINC FINGER CCCH DOMAIN-CONTAINING PROTEIN 6-RELATED"/>
    <property type="match status" value="1"/>
</dbReference>
<evidence type="ECO:0000256" key="2">
    <source>
        <dbReference type="PROSITE-ProRule" id="PRU00723"/>
    </source>
</evidence>
<organism evidence="4 5">
    <name type="scientific">Salix dunnii</name>
    <dbReference type="NCBI Taxonomy" id="1413687"/>
    <lineage>
        <taxon>Eukaryota</taxon>
        <taxon>Viridiplantae</taxon>
        <taxon>Streptophyta</taxon>
        <taxon>Embryophyta</taxon>
        <taxon>Tracheophyta</taxon>
        <taxon>Spermatophyta</taxon>
        <taxon>Magnoliopsida</taxon>
        <taxon>eudicotyledons</taxon>
        <taxon>Gunneridae</taxon>
        <taxon>Pentapetalae</taxon>
        <taxon>rosids</taxon>
        <taxon>fabids</taxon>
        <taxon>Malpighiales</taxon>
        <taxon>Salicaceae</taxon>
        <taxon>Saliceae</taxon>
        <taxon>Salix</taxon>
    </lineage>
</organism>
<dbReference type="AlphaFoldDB" id="A0A835KBX4"/>
<dbReference type="EMBL" id="JADGMS010000005">
    <property type="protein sequence ID" value="KAF9683116.1"/>
    <property type="molecule type" value="Genomic_DNA"/>
</dbReference>
<evidence type="ECO:0000259" key="3">
    <source>
        <dbReference type="PROSITE" id="PS50103"/>
    </source>
</evidence>
<proteinExistence type="predicted"/>
<keyword evidence="5" id="KW-1185">Reference proteome</keyword>
<evidence type="ECO:0000256" key="1">
    <source>
        <dbReference type="ARBA" id="ARBA00023125"/>
    </source>
</evidence>
<gene>
    <name evidence="4" type="ORF">SADUNF_Sadunf05G0178700</name>
</gene>
<feature type="domain" description="C3H1-type" evidence="3">
    <location>
        <begin position="462"/>
        <end position="489"/>
    </location>
</feature>
<dbReference type="InterPro" id="IPR000571">
    <property type="entry name" value="Znf_CCCH"/>
</dbReference>
<evidence type="ECO:0000313" key="4">
    <source>
        <dbReference type="EMBL" id="KAF9683116.1"/>
    </source>
</evidence>
<dbReference type="PANTHER" id="PTHR33400:SF2">
    <property type="entry name" value="ZINC FINGER CCCH DOMAIN-CONTAINING PROTEIN 6"/>
    <property type="match status" value="1"/>
</dbReference>
<sequence length="527" mass="57480">MRGLRKSKRVCWASDVNLCQNDDEFECHAVAEESLLERNMFVFAHLALLRVVCAYLTYSDGEESDSMSHELSYQMLLSCSNSHDIAQIMKEPKWVRLFLSEESPSLVGSGAQDHLQAKSSWPSHSAGTDDFQPPGFEGSHRACQLQIKVSEIPVIKWKCPPRLVSNLTWLVVSGEESKEMEFQNHREMRVLEAVYPRPSAIPPNPAFSVDLESSQHTDHQIPLIPITPIEDEDAAEEPSGVMGPSMGPVNSQAQPLASVVPTSQNSIPSIPNGKSTAGVLPGVEPGAVAAASAAFASIKSNEQGSLIDHDLLIKILSNPKLIEKLVTDYGAVANAQNIPKLPLSDPQPPHLTLPNPAHIQMNRAESSTQASLIATQSGSFYTQPNGTGIGVPPGARVVPPGVSSSPSIGATQAKDINYYKNLIQQHGGDRQEAPQQFGSRYNHQIGTSQDLVNSKSRESKHKIMKPCIYFNTPRGCRNGANCAYQHDSSSQKSSIAEVQSAKRMKTDREIIFVVTTRSRWDCPGLAY</sequence>
<dbReference type="GO" id="GO:0008270">
    <property type="term" value="F:zinc ion binding"/>
    <property type="evidence" value="ECO:0007669"/>
    <property type="project" value="UniProtKB-KW"/>
</dbReference>
<comment type="caution">
    <text evidence="4">The sequence shown here is derived from an EMBL/GenBank/DDBJ whole genome shotgun (WGS) entry which is preliminary data.</text>
</comment>
<reference evidence="4 5" key="1">
    <citation type="submission" date="2020-10" db="EMBL/GenBank/DDBJ databases">
        <title>Plant Genome Project.</title>
        <authorList>
            <person name="Zhang R.-G."/>
        </authorList>
    </citation>
    <scope>NUCLEOTIDE SEQUENCE [LARGE SCALE GENOMIC DNA]</scope>
    <source>
        <strain evidence="4">FAFU-HL-1</strain>
        <tissue evidence="4">Leaf</tissue>
    </source>
</reference>
<accession>A0A835KBX4</accession>
<name>A0A835KBX4_9ROSI</name>
<keyword evidence="2" id="KW-0863">Zinc-finger</keyword>
<evidence type="ECO:0000313" key="5">
    <source>
        <dbReference type="Proteomes" id="UP000657918"/>
    </source>
</evidence>
<dbReference type="Proteomes" id="UP000657918">
    <property type="component" value="Unassembled WGS sequence"/>
</dbReference>
<keyword evidence="1" id="KW-0238">DNA-binding</keyword>
<dbReference type="PROSITE" id="PS50103">
    <property type="entry name" value="ZF_C3H1"/>
    <property type="match status" value="1"/>
</dbReference>
<keyword evidence="2" id="KW-0862">Zinc</keyword>
<feature type="zinc finger region" description="C3H1-type" evidence="2">
    <location>
        <begin position="462"/>
        <end position="489"/>
    </location>
</feature>